<reference evidence="2" key="2">
    <citation type="journal article" date="2017" name="Nat. Plants">
        <title>The Aegilops tauschii genome reveals multiple impacts of transposons.</title>
        <authorList>
            <person name="Zhao G."/>
            <person name="Zou C."/>
            <person name="Li K."/>
            <person name="Wang K."/>
            <person name="Li T."/>
            <person name="Gao L."/>
            <person name="Zhang X."/>
            <person name="Wang H."/>
            <person name="Yang Z."/>
            <person name="Liu X."/>
            <person name="Jiang W."/>
            <person name="Mao L."/>
            <person name="Kong X."/>
            <person name="Jiao Y."/>
            <person name="Jia J."/>
        </authorList>
    </citation>
    <scope>NUCLEOTIDE SEQUENCE [LARGE SCALE GENOMIC DNA]</scope>
    <source>
        <strain evidence="2">cv. AL8/78</strain>
    </source>
</reference>
<reference evidence="1" key="4">
    <citation type="submission" date="2019-03" db="UniProtKB">
        <authorList>
            <consortium name="EnsemblPlants"/>
        </authorList>
    </citation>
    <scope>IDENTIFICATION</scope>
</reference>
<dbReference type="EnsemblPlants" id="AET2Gv20389800.3">
    <property type="protein sequence ID" value="AET2Gv20389800.3"/>
    <property type="gene ID" value="AET2Gv20389800"/>
</dbReference>
<evidence type="ECO:0000313" key="2">
    <source>
        <dbReference type="Proteomes" id="UP000015105"/>
    </source>
</evidence>
<dbReference type="Proteomes" id="UP000015105">
    <property type="component" value="Chromosome 2D"/>
</dbReference>
<keyword evidence="2" id="KW-1185">Reference proteome</keyword>
<dbReference type="STRING" id="200361.A0A453B6Q2"/>
<dbReference type="InterPro" id="IPR029058">
    <property type="entry name" value="AB_hydrolase_fold"/>
</dbReference>
<name>A0A453B6Q2_AEGTS</name>
<dbReference type="PANTHER" id="PTHR31479">
    <property type="entry name" value="ALPHA/BETA-HYDROLASES SUPERFAMILY PROTEIN"/>
    <property type="match status" value="1"/>
</dbReference>
<dbReference type="Gramene" id="AET2Gv20389800.3">
    <property type="protein sequence ID" value="AET2Gv20389800.3"/>
    <property type="gene ID" value="AET2Gv20389800"/>
</dbReference>
<organism evidence="1 2">
    <name type="scientific">Aegilops tauschii subsp. strangulata</name>
    <name type="common">Goatgrass</name>
    <dbReference type="NCBI Taxonomy" id="200361"/>
    <lineage>
        <taxon>Eukaryota</taxon>
        <taxon>Viridiplantae</taxon>
        <taxon>Streptophyta</taxon>
        <taxon>Embryophyta</taxon>
        <taxon>Tracheophyta</taxon>
        <taxon>Spermatophyta</taxon>
        <taxon>Magnoliopsida</taxon>
        <taxon>Liliopsida</taxon>
        <taxon>Poales</taxon>
        <taxon>Poaceae</taxon>
        <taxon>BOP clade</taxon>
        <taxon>Pooideae</taxon>
        <taxon>Triticodae</taxon>
        <taxon>Triticeae</taxon>
        <taxon>Triticinae</taxon>
        <taxon>Aegilops</taxon>
    </lineage>
</organism>
<dbReference type="SUPFAM" id="SSF53474">
    <property type="entry name" value="alpha/beta-Hydrolases"/>
    <property type="match status" value="1"/>
</dbReference>
<dbReference type="PANTHER" id="PTHR31479:SF6">
    <property type="entry name" value="OS07G0586800 PROTEIN"/>
    <property type="match status" value="1"/>
</dbReference>
<proteinExistence type="predicted"/>
<protein>
    <recommendedName>
        <fullName evidence="3">Fungal lipase-like domain-containing protein</fullName>
    </recommendedName>
</protein>
<reference evidence="2" key="1">
    <citation type="journal article" date="2014" name="Science">
        <title>Ancient hybridizations among the ancestral genomes of bread wheat.</title>
        <authorList>
            <consortium name="International Wheat Genome Sequencing Consortium,"/>
            <person name="Marcussen T."/>
            <person name="Sandve S.R."/>
            <person name="Heier L."/>
            <person name="Spannagl M."/>
            <person name="Pfeifer M."/>
            <person name="Jakobsen K.S."/>
            <person name="Wulff B.B."/>
            <person name="Steuernagel B."/>
            <person name="Mayer K.F."/>
            <person name="Olsen O.A."/>
        </authorList>
    </citation>
    <scope>NUCLEOTIDE SEQUENCE [LARGE SCALE GENOMIC DNA]</scope>
    <source>
        <strain evidence="2">cv. AL8/78</strain>
    </source>
</reference>
<evidence type="ECO:0008006" key="3">
    <source>
        <dbReference type="Google" id="ProtNLM"/>
    </source>
</evidence>
<reference evidence="1" key="3">
    <citation type="journal article" date="2017" name="Nature">
        <title>Genome sequence of the progenitor of the wheat D genome Aegilops tauschii.</title>
        <authorList>
            <person name="Luo M.C."/>
            <person name="Gu Y.Q."/>
            <person name="Puiu D."/>
            <person name="Wang H."/>
            <person name="Twardziok S.O."/>
            <person name="Deal K.R."/>
            <person name="Huo N."/>
            <person name="Zhu T."/>
            <person name="Wang L."/>
            <person name="Wang Y."/>
            <person name="McGuire P.E."/>
            <person name="Liu S."/>
            <person name="Long H."/>
            <person name="Ramasamy R.K."/>
            <person name="Rodriguez J.C."/>
            <person name="Van S.L."/>
            <person name="Yuan L."/>
            <person name="Wang Z."/>
            <person name="Xia Z."/>
            <person name="Xiao L."/>
            <person name="Anderson O.D."/>
            <person name="Ouyang S."/>
            <person name="Liang Y."/>
            <person name="Zimin A.V."/>
            <person name="Pertea G."/>
            <person name="Qi P."/>
            <person name="Bennetzen J.L."/>
            <person name="Dai X."/>
            <person name="Dawson M.W."/>
            <person name="Muller H.G."/>
            <person name="Kugler K."/>
            <person name="Rivarola-Duarte L."/>
            <person name="Spannagl M."/>
            <person name="Mayer K.F.X."/>
            <person name="Lu F.H."/>
            <person name="Bevan M.W."/>
            <person name="Leroy P."/>
            <person name="Li P."/>
            <person name="You F.M."/>
            <person name="Sun Q."/>
            <person name="Liu Z."/>
            <person name="Lyons E."/>
            <person name="Wicker T."/>
            <person name="Salzberg S.L."/>
            <person name="Devos K.M."/>
            <person name="Dvorak J."/>
        </authorList>
    </citation>
    <scope>NUCLEOTIDE SEQUENCE [LARGE SCALE GENOMIC DNA]</scope>
    <source>
        <strain evidence="1">cv. AL8/78</strain>
    </source>
</reference>
<sequence length="280" mass="31479">SSLLCPIFQLASRNACLMFPVGLVCRRDDDYRRMVMASLIEAVYLLELERQERRDAAEVAQQWWKPFSYRLAHELVDERDGSVFGAIFEWEDRHLLDRRGASAEERPTGAPSAVIAFRGTLLRAPTIRRDVEDELRLLACNSLRGSARLHGALQALRATIDRFGSENVCLCGHSLGAGFARQVGRMLMASRQQQQPQPQQQQQQQNPAAALEFHLFNAPYLSLPTGVRRVVRTADCLLKTVRTGVAAVGRWHGKALKNVAYANCVLGYTRLDSDGRKLFE</sequence>
<accession>A0A453B6Q2</accession>
<reference evidence="1" key="5">
    <citation type="journal article" date="2021" name="G3 (Bethesda)">
        <title>Aegilops tauschii genome assembly Aet v5.0 features greater sequence contiguity and improved annotation.</title>
        <authorList>
            <person name="Wang L."/>
            <person name="Zhu T."/>
            <person name="Rodriguez J.C."/>
            <person name="Deal K.R."/>
            <person name="Dubcovsky J."/>
            <person name="McGuire P.E."/>
            <person name="Lux T."/>
            <person name="Spannagl M."/>
            <person name="Mayer K.F.X."/>
            <person name="Baldrich P."/>
            <person name="Meyers B.C."/>
            <person name="Huo N."/>
            <person name="Gu Y.Q."/>
            <person name="Zhou H."/>
            <person name="Devos K.M."/>
            <person name="Bennetzen J.L."/>
            <person name="Unver T."/>
            <person name="Budak H."/>
            <person name="Gulick P.J."/>
            <person name="Galiba G."/>
            <person name="Kalapos B."/>
            <person name="Nelson D.R."/>
            <person name="Li P."/>
            <person name="You F.M."/>
            <person name="Luo M.C."/>
            <person name="Dvorak J."/>
        </authorList>
    </citation>
    <scope>NUCLEOTIDE SEQUENCE [LARGE SCALE GENOMIC DNA]</scope>
    <source>
        <strain evidence="1">cv. AL8/78</strain>
    </source>
</reference>
<evidence type="ECO:0000313" key="1">
    <source>
        <dbReference type="EnsemblPlants" id="AET2Gv20389800.3"/>
    </source>
</evidence>
<dbReference type="AlphaFoldDB" id="A0A453B6Q2"/>